<gene>
    <name evidence="3" type="ORF">B0T24DRAFT_702308</name>
</gene>
<dbReference type="Proteomes" id="UP001287356">
    <property type="component" value="Unassembled WGS sequence"/>
</dbReference>
<comment type="caution">
    <text evidence="3">The sequence shown here is derived from an EMBL/GenBank/DDBJ whole genome shotgun (WGS) entry which is preliminary data.</text>
</comment>
<feature type="signal peptide" evidence="2">
    <location>
        <begin position="1"/>
        <end position="21"/>
    </location>
</feature>
<name>A0AAE0N6X0_9PEZI</name>
<dbReference type="AlphaFoldDB" id="A0AAE0N6X0"/>
<accession>A0AAE0N6X0</accession>
<dbReference type="Pfam" id="PF13848">
    <property type="entry name" value="Thioredoxin_6"/>
    <property type="match status" value="1"/>
</dbReference>
<dbReference type="Gene3D" id="3.40.30.10">
    <property type="entry name" value="Glutaredoxin"/>
    <property type="match status" value="2"/>
</dbReference>
<evidence type="ECO:0000313" key="3">
    <source>
        <dbReference type="EMBL" id="KAK3372956.1"/>
    </source>
</evidence>
<dbReference type="GO" id="GO:0005783">
    <property type="term" value="C:endoplasmic reticulum"/>
    <property type="evidence" value="ECO:0007669"/>
    <property type="project" value="TreeGrafter"/>
</dbReference>
<reference evidence="3" key="1">
    <citation type="journal article" date="2023" name="Mol. Phylogenet. Evol.">
        <title>Genome-scale phylogeny and comparative genomics of the fungal order Sordariales.</title>
        <authorList>
            <person name="Hensen N."/>
            <person name="Bonometti L."/>
            <person name="Westerberg I."/>
            <person name="Brannstrom I.O."/>
            <person name="Guillou S."/>
            <person name="Cros-Aarteil S."/>
            <person name="Calhoun S."/>
            <person name="Haridas S."/>
            <person name="Kuo A."/>
            <person name="Mondo S."/>
            <person name="Pangilinan J."/>
            <person name="Riley R."/>
            <person name="LaButti K."/>
            <person name="Andreopoulos B."/>
            <person name="Lipzen A."/>
            <person name="Chen C."/>
            <person name="Yan M."/>
            <person name="Daum C."/>
            <person name="Ng V."/>
            <person name="Clum A."/>
            <person name="Steindorff A."/>
            <person name="Ohm R.A."/>
            <person name="Martin F."/>
            <person name="Silar P."/>
            <person name="Natvig D.O."/>
            <person name="Lalanne C."/>
            <person name="Gautier V."/>
            <person name="Ament-Velasquez S.L."/>
            <person name="Kruys A."/>
            <person name="Hutchinson M.I."/>
            <person name="Powell A.J."/>
            <person name="Barry K."/>
            <person name="Miller A.N."/>
            <person name="Grigoriev I.V."/>
            <person name="Debuchy R."/>
            <person name="Gladieux P."/>
            <person name="Hiltunen Thoren M."/>
            <person name="Johannesson H."/>
        </authorList>
    </citation>
    <scope>NUCLEOTIDE SEQUENCE</scope>
    <source>
        <strain evidence="3">CBS 958.72</strain>
    </source>
</reference>
<dbReference type="GO" id="GO:0003756">
    <property type="term" value="F:protein disulfide isomerase activity"/>
    <property type="evidence" value="ECO:0007669"/>
    <property type="project" value="TreeGrafter"/>
</dbReference>
<dbReference type="GO" id="GO:0034976">
    <property type="term" value="P:response to endoplasmic reticulum stress"/>
    <property type="evidence" value="ECO:0007669"/>
    <property type="project" value="TreeGrafter"/>
</dbReference>
<evidence type="ECO:0000256" key="2">
    <source>
        <dbReference type="SAM" id="SignalP"/>
    </source>
</evidence>
<evidence type="ECO:0000256" key="1">
    <source>
        <dbReference type="ARBA" id="ARBA00006347"/>
    </source>
</evidence>
<reference evidence="3" key="2">
    <citation type="submission" date="2023-06" db="EMBL/GenBank/DDBJ databases">
        <authorList>
            <consortium name="Lawrence Berkeley National Laboratory"/>
            <person name="Haridas S."/>
            <person name="Hensen N."/>
            <person name="Bonometti L."/>
            <person name="Westerberg I."/>
            <person name="Brannstrom I.O."/>
            <person name="Guillou S."/>
            <person name="Cros-Aarteil S."/>
            <person name="Calhoun S."/>
            <person name="Kuo A."/>
            <person name="Mondo S."/>
            <person name="Pangilinan J."/>
            <person name="Riley R."/>
            <person name="Labutti K."/>
            <person name="Andreopoulos B."/>
            <person name="Lipzen A."/>
            <person name="Chen C."/>
            <person name="Yanf M."/>
            <person name="Daum C."/>
            <person name="Ng V."/>
            <person name="Clum A."/>
            <person name="Steindorff A."/>
            <person name="Ohm R."/>
            <person name="Martin F."/>
            <person name="Silar P."/>
            <person name="Natvig D."/>
            <person name="Lalanne C."/>
            <person name="Gautier V."/>
            <person name="Ament-Velasquez S.L."/>
            <person name="Kruys A."/>
            <person name="Hutchinson M.I."/>
            <person name="Powell A.J."/>
            <person name="Barry K."/>
            <person name="Miller A.N."/>
            <person name="Grigoriev I.V."/>
            <person name="Debuchy R."/>
            <person name="Gladieux P."/>
            <person name="Thoren M.H."/>
            <person name="Johannesson H."/>
        </authorList>
    </citation>
    <scope>NUCLEOTIDE SEQUENCE</scope>
    <source>
        <strain evidence="3">CBS 958.72</strain>
    </source>
</reference>
<protein>
    <submittedName>
        <fullName evidence="3">Thioredoxin-like domain-containing protein</fullName>
    </submittedName>
</protein>
<proteinExistence type="inferred from homology"/>
<evidence type="ECO:0000313" key="4">
    <source>
        <dbReference type="Proteomes" id="UP001287356"/>
    </source>
</evidence>
<dbReference type="EMBL" id="JAULSN010000004">
    <property type="protein sequence ID" value="KAK3372956.1"/>
    <property type="molecule type" value="Genomic_DNA"/>
</dbReference>
<dbReference type="CDD" id="cd02982">
    <property type="entry name" value="PDI_b'_family"/>
    <property type="match status" value="1"/>
</dbReference>
<dbReference type="GO" id="GO:0006457">
    <property type="term" value="P:protein folding"/>
    <property type="evidence" value="ECO:0007669"/>
    <property type="project" value="TreeGrafter"/>
</dbReference>
<comment type="similarity">
    <text evidence="1">Belongs to the protein disulfide isomerase family.</text>
</comment>
<dbReference type="PANTHER" id="PTHR18929">
    <property type="entry name" value="PROTEIN DISULFIDE ISOMERASE"/>
    <property type="match status" value="1"/>
</dbReference>
<keyword evidence="4" id="KW-1185">Reference proteome</keyword>
<dbReference type="InterPro" id="IPR036249">
    <property type="entry name" value="Thioredoxin-like_sf"/>
</dbReference>
<organism evidence="3 4">
    <name type="scientific">Lasiosphaeria ovina</name>
    <dbReference type="NCBI Taxonomy" id="92902"/>
    <lineage>
        <taxon>Eukaryota</taxon>
        <taxon>Fungi</taxon>
        <taxon>Dikarya</taxon>
        <taxon>Ascomycota</taxon>
        <taxon>Pezizomycotina</taxon>
        <taxon>Sordariomycetes</taxon>
        <taxon>Sordariomycetidae</taxon>
        <taxon>Sordariales</taxon>
        <taxon>Lasiosphaeriaceae</taxon>
        <taxon>Lasiosphaeria</taxon>
    </lineage>
</organism>
<dbReference type="CDD" id="cd02961">
    <property type="entry name" value="PDI_a_family"/>
    <property type="match status" value="1"/>
</dbReference>
<keyword evidence="2" id="KW-0732">Signal</keyword>
<dbReference type="SUPFAM" id="SSF52833">
    <property type="entry name" value="Thioredoxin-like"/>
    <property type="match status" value="2"/>
</dbReference>
<feature type="chain" id="PRO_5042015862" evidence="2">
    <location>
        <begin position="22"/>
        <end position="345"/>
    </location>
</feature>
<sequence>MKSSISWALCLAAALVRLAGAWDHVSETKLQDALDSSGYTLIACNDASRELEKEWAFLEKAENDPNIVSFDCEAHPKPCKDLDVTSFPAIRLYHRDGRMDRYRGERKAREMGMFIHRALQPFVIETVESTAGALRLLDDVVIMAHPLPDDWSLYERFKALAKQYRDRYSFVVSSPIQDTSALTCYNNVDDEKHVTSEVATVQALENFVKLCSDPLIPELTRQNEGQYTKTGKSILHYFATTEAEKESYRVEMRPLAKKYSEFLHFAITDADDYSDILPAVGLKAGAKTGLALENRNTGDMFPYKRAKKITAKNVEDFLNDIIDGNIKPWNQDAGSGQEGRSHEEL</sequence>